<organism evidence="2 3">
    <name type="scientific">Acrasis kona</name>
    <dbReference type="NCBI Taxonomy" id="1008807"/>
    <lineage>
        <taxon>Eukaryota</taxon>
        <taxon>Discoba</taxon>
        <taxon>Heterolobosea</taxon>
        <taxon>Tetramitia</taxon>
        <taxon>Eutetramitia</taxon>
        <taxon>Acrasidae</taxon>
        <taxon>Acrasis</taxon>
    </lineage>
</organism>
<dbReference type="InterPro" id="IPR037238">
    <property type="entry name" value="YbiA-like_sf"/>
</dbReference>
<dbReference type="InterPro" id="IPR012816">
    <property type="entry name" value="NADAR"/>
</dbReference>
<evidence type="ECO:0000313" key="3">
    <source>
        <dbReference type="Proteomes" id="UP001431209"/>
    </source>
</evidence>
<evidence type="ECO:0000313" key="2">
    <source>
        <dbReference type="EMBL" id="KAL0490867.1"/>
    </source>
</evidence>
<keyword evidence="3" id="KW-1185">Reference proteome</keyword>
<comment type="caution">
    <text evidence="2">The sequence shown here is derived from an EMBL/GenBank/DDBJ whole genome shotgun (WGS) entry which is preliminary data.</text>
</comment>
<dbReference type="Gene3D" id="1.10.357.40">
    <property type="entry name" value="YbiA-like"/>
    <property type="match status" value="1"/>
</dbReference>
<name>A0AAW2ZQD0_9EUKA</name>
<evidence type="ECO:0000259" key="1">
    <source>
        <dbReference type="Pfam" id="PF08719"/>
    </source>
</evidence>
<dbReference type="AlphaFoldDB" id="A0AAW2ZQD0"/>
<accession>A0AAW2ZQD0</accession>
<dbReference type="CDD" id="cd15457">
    <property type="entry name" value="NADAR"/>
    <property type="match status" value="1"/>
</dbReference>
<reference evidence="2 3" key="1">
    <citation type="submission" date="2024-03" db="EMBL/GenBank/DDBJ databases">
        <title>The Acrasis kona genome and developmental transcriptomes reveal deep origins of eukaryotic multicellular pathways.</title>
        <authorList>
            <person name="Sheikh S."/>
            <person name="Fu C.-J."/>
            <person name="Brown M.W."/>
            <person name="Baldauf S.L."/>
        </authorList>
    </citation>
    <scope>NUCLEOTIDE SEQUENCE [LARGE SCALE GENOMIC DNA]</scope>
    <source>
        <strain evidence="2 3">ATCC MYA-3509</strain>
    </source>
</reference>
<dbReference type="Pfam" id="PF08719">
    <property type="entry name" value="NADAR"/>
    <property type="match status" value="1"/>
</dbReference>
<sequence>MKEVINFYNQKDAYGCFSNFSAHSFELEDKHWMTSEHYFQAKKFEGTQFEEDIRNAETPGISAKMGRSRWFPLRADWEHVKEDFMYRAIHAKFTQNDDIRKILLGTGNAKLVEHTRNDSYWGDGGNGHGQNRLGVLLMKLRDELEDVQF</sequence>
<protein>
    <submittedName>
        <fullName evidence="2">GTP cyclohydrolase</fullName>
    </submittedName>
</protein>
<gene>
    <name evidence="2" type="ORF">AKO1_002591</name>
</gene>
<proteinExistence type="predicted"/>
<feature type="domain" description="NADAR" evidence="1">
    <location>
        <begin position="7"/>
        <end position="144"/>
    </location>
</feature>
<dbReference type="SUPFAM" id="SSF143990">
    <property type="entry name" value="YbiA-like"/>
    <property type="match status" value="1"/>
</dbReference>
<dbReference type="Proteomes" id="UP001431209">
    <property type="component" value="Unassembled WGS sequence"/>
</dbReference>
<dbReference type="NCBIfam" id="TIGR02464">
    <property type="entry name" value="ribofla_fusion"/>
    <property type="match status" value="1"/>
</dbReference>
<dbReference type="EMBL" id="JAOPGA020001727">
    <property type="protein sequence ID" value="KAL0490867.1"/>
    <property type="molecule type" value="Genomic_DNA"/>
</dbReference>